<feature type="transmembrane region" description="Helical" evidence="2">
    <location>
        <begin position="126"/>
        <end position="144"/>
    </location>
</feature>
<gene>
    <name evidence="3" type="ORF">ENO08_01850</name>
</gene>
<dbReference type="AlphaFoldDB" id="A0A7V2ATW7"/>
<sequence length="234" mass="25722">MSEDNGRETGQGPADRLSSEKTVGEIMLASRERKGASLEEASEETRIAVKNLEYLETDNFEALPAKVYVRGFLRTYASYLGLDAEHLLNKYEVQSGQTHTSRGDMWEIEAEVVEERLGSQNIMKRLALAAIVVLLLLVVVLLFLRMRGGGGEGSVDRAAGGETTETAAVEVAAPVREAFEVPREEPAETGREEPAETALSPMKLQLTANPTDTTWFELVTISTVEQRPETTSYN</sequence>
<feature type="compositionally biased region" description="Basic and acidic residues" evidence="1">
    <location>
        <begin position="178"/>
        <end position="194"/>
    </location>
</feature>
<name>A0A7V2ATW7_UNCEI</name>
<comment type="caution">
    <text evidence="3">The sequence shown here is derived from an EMBL/GenBank/DDBJ whole genome shotgun (WGS) entry which is preliminary data.</text>
</comment>
<evidence type="ECO:0000256" key="1">
    <source>
        <dbReference type="SAM" id="MobiDB-lite"/>
    </source>
</evidence>
<feature type="region of interest" description="Disordered" evidence="1">
    <location>
        <begin position="1"/>
        <end position="40"/>
    </location>
</feature>
<accession>A0A7V2ATW7</accession>
<proteinExistence type="predicted"/>
<reference evidence="3" key="1">
    <citation type="journal article" date="2020" name="mSystems">
        <title>Genome- and Community-Level Interaction Insights into Carbon Utilization and Element Cycling Functions of Hydrothermarchaeota in Hydrothermal Sediment.</title>
        <authorList>
            <person name="Zhou Z."/>
            <person name="Liu Y."/>
            <person name="Xu W."/>
            <person name="Pan J."/>
            <person name="Luo Z.H."/>
            <person name="Li M."/>
        </authorList>
    </citation>
    <scope>NUCLEOTIDE SEQUENCE [LARGE SCALE GENOMIC DNA]</scope>
    <source>
        <strain evidence="3">SpSt-1233</strain>
    </source>
</reference>
<dbReference type="Gene3D" id="1.10.260.40">
    <property type="entry name" value="lambda repressor-like DNA-binding domains"/>
    <property type="match status" value="1"/>
</dbReference>
<keyword evidence="2" id="KW-0812">Transmembrane</keyword>
<organism evidence="3">
    <name type="scientific">Eiseniibacteriota bacterium</name>
    <dbReference type="NCBI Taxonomy" id="2212470"/>
    <lineage>
        <taxon>Bacteria</taxon>
        <taxon>Candidatus Eiseniibacteriota</taxon>
    </lineage>
</organism>
<feature type="compositionally biased region" description="Basic and acidic residues" evidence="1">
    <location>
        <begin position="30"/>
        <end position="40"/>
    </location>
</feature>
<keyword evidence="2" id="KW-1133">Transmembrane helix</keyword>
<dbReference type="PANTHER" id="PTHR34475:SF1">
    <property type="entry name" value="CYTOSKELETON PROTEIN RODZ"/>
    <property type="match status" value="1"/>
</dbReference>
<keyword evidence="2" id="KW-0472">Membrane</keyword>
<feature type="region of interest" description="Disordered" evidence="1">
    <location>
        <begin position="178"/>
        <end position="198"/>
    </location>
</feature>
<dbReference type="InterPro" id="IPR010982">
    <property type="entry name" value="Lambda_DNA-bd_dom_sf"/>
</dbReference>
<dbReference type="InterPro" id="IPR050400">
    <property type="entry name" value="Bact_Cytoskel_RodZ"/>
</dbReference>
<evidence type="ECO:0000256" key="2">
    <source>
        <dbReference type="SAM" id="Phobius"/>
    </source>
</evidence>
<dbReference type="PANTHER" id="PTHR34475">
    <property type="match status" value="1"/>
</dbReference>
<protein>
    <submittedName>
        <fullName evidence="3">Helix-turn-helix domain-containing protein</fullName>
    </submittedName>
</protein>
<dbReference type="Pfam" id="PF13413">
    <property type="entry name" value="HTH_25"/>
    <property type="match status" value="1"/>
</dbReference>
<dbReference type="Proteomes" id="UP000886069">
    <property type="component" value="Unassembled WGS sequence"/>
</dbReference>
<evidence type="ECO:0000313" key="3">
    <source>
        <dbReference type="EMBL" id="HER43185.1"/>
    </source>
</evidence>
<feature type="non-terminal residue" evidence="3">
    <location>
        <position position="234"/>
    </location>
</feature>
<dbReference type="EMBL" id="DSEC01000133">
    <property type="protein sequence ID" value="HER43185.1"/>
    <property type="molecule type" value="Genomic_DNA"/>
</dbReference>
<dbReference type="GO" id="GO:0003677">
    <property type="term" value="F:DNA binding"/>
    <property type="evidence" value="ECO:0007669"/>
    <property type="project" value="InterPro"/>
</dbReference>